<evidence type="ECO:0000313" key="2">
    <source>
        <dbReference type="EMBL" id="MFF3575161.1"/>
    </source>
</evidence>
<proteinExistence type="predicted"/>
<feature type="region of interest" description="Disordered" evidence="1">
    <location>
        <begin position="109"/>
        <end position="128"/>
    </location>
</feature>
<evidence type="ECO:0000256" key="1">
    <source>
        <dbReference type="SAM" id="MobiDB-lite"/>
    </source>
</evidence>
<evidence type="ECO:0008006" key="4">
    <source>
        <dbReference type="Google" id="ProtNLM"/>
    </source>
</evidence>
<dbReference type="Proteomes" id="UP001601992">
    <property type="component" value="Unassembled WGS sequence"/>
</dbReference>
<dbReference type="RefSeq" id="WP_063713147.1">
    <property type="nucleotide sequence ID" value="NZ_JBIAQY010000040.1"/>
</dbReference>
<name>A0ABW6SFR3_9NOCA</name>
<sequence length="128" mass="14008">MPLVDADAPKVVWALDCQFDSTVDGWAVKIASMIDEHTCESLLHLVERSITAERLVARAGDGIRSQWWPAEGAADGQRAGIDFRSAATVLCEQGGNGLHPAWHAVTGWSPHRDRPVATRHPLPDQQHL</sequence>
<evidence type="ECO:0000313" key="3">
    <source>
        <dbReference type="Proteomes" id="UP001601992"/>
    </source>
</evidence>
<keyword evidence="3" id="KW-1185">Reference proteome</keyword>
<protein>
    <recommendedName>
        <fullName evidence="4">DUF222 domain-containing protein</fullName>
    </recommendedName>
</protein>
<organism evidence="2 3">
    <name type="scientific">Nocardia jiangxiensis</name>
    <dbReference type="NCBI Taxonomy" id="282685"/>
    <lineage>
        <taxon>Bacteria</taxon>
        <taxon>Bacillati</taxon>
        <taxon>Actinomycetota</taxon>
        <taxon>Actinomycetes</taxon>
        <taxon>Mycobacteriales</taxon>
        <taxon>Nocardiaceae</taxon>
        <taxon>Nocardia</taxon>
    </lineage>
</organism>
<comment type="caution">
    <text evidence="2">The sequence shown here is derived from an EMBL/GenBank/DDBJ whole genome shotgun (WGS) entry which is preliminary data.</text>
</comment>
<accession>A0ABW6SFR3</accession>
<dbReference type="EMBL" id="JBIAQY010000040">
    <property type="protein sequence ID" value="MFF3575161.1"/>
    <property type="molecule type" value="Genomic_DNA"/>
</dbReference>
<gene>
    <name evidence="2" type="ORF">ACFYXQ_46265</name>
</gene>
<reference evidence="2 3" key="1">
    <citation type="submission" date="2024-10" db="EMBL/GenBank/DDBJ databases">
        <title>The Natural Products Discovery Center: Release of the First 8490 Sequenced Strains for Exploring Actinobacteria Biosynthetic Diversity.</title>
        <authorList>
            <person name="Kalkreuter E."/>
            <person name="Kautsar S.A."/>
            <person name="Yang D."/>
            <person name="Bader C.D."/>
            <person name="Teijaro C.N."/>
            <person name="Fluegel L."/>
            <person name="Davis C.M."/>
            <person name="Simpson J.R."/>
            <person name="Lauterbach L."/>
            <person name="Steele A.D."/>
            <person name="Gui C."/>
            <person name="Meng S."/>
            <person name="Li G."/>
            <person name="Viehrig K."/>
            <person name="Ye F."/>
            <person name="Su P."/>
            <person name="Kiefer A.F."/>
            <person name="Nichols A."/>
            <person name="Cepeda A.J."/>
            <person name="Yan W."/>
            <person name="Fan B."/>
            <person name="Jiang Y."/>
            <person name="Adhikari A."/>
            <person name="Zheng C.-J."/>
            <person name="Schuster L."/>
            <person name="Cowan T.M."/>
            <person name="Smanski M.J."/>
            <person name="Chevrette M.G."/>
            <person name="De Carvalho L.P.S."/>
            <person name="Shen B."/>
        </authorList>
    </citation>
    <scope>NUCLEOTIDE SEQUENCE [LARGE SCALE GENOMIC DNA]</scope>
    <source>
        <strain evidence="2 3">NPDC002593</strain>
    </source>
</reference>